<dbReference type="PANTHER" id="PTHR43710:SF2">
    <property type="entry name" value="2-HYDROXYACYL-COA LYASE 1"/>
    <property type="match status" value="1"/>
</dbReference>
<dbReference type="EMBL" id="MVBM01000003">
    <property type="protein sequence ID" value="OOK75439.1"/>
    <property type="molecule type" value="Genomic_DNA"/>
</dbReference>
<gene>
    <name evidence="6" type="ORF">BZL30_4314</name>
</gene>
<dbReference type="GO" id="GO:0033611">
    <property type="term" value="P:oxalate catabolic process"/>
    <property type="evidence" value="ECO:0007669"/>
    <property type="project" value="TreeGrafter"/>
</dbReference>
<accession>A0A1V3X8A1</accession>
<organism evidence="6 7">
    <name type="scientific">Mycobacterium kansasii</name>
    <dbReference type="NCBI Taxonomy" id="1768"/>
    <lineage>
        <taxon>Bacteria</taxon>
        <taxon>Bacillati</taxon>
        <taxon>Actinomycetota</taxon>
        <taxon>Actinomycetes</taxon>
        <taxon>Mycobacteriales</taxon>
        <taxon>Mycobacteriaceae</taxon>
        <taxon>Mycobacterium</taxon>
    </lineage>
</organism>
<dbReference type="GO" id="GO:0000287">
    <property type="term" value="F:magnesium ion binding"/>
    <property type="evidence" value="ECO:0007669"/>
    <property type="project" value="UniProtKB-ARBA"/>
</dbReference>
<comment type="cofactor">
    <cofactor evidence="1">
        <name>thiamine diphosphate</name>
        <dbReference type="ChEBI" id="CHEBI:58937"/>
    </cofactor>
</comment>
<dbReference type="CDD" id="cd07035">
    <property type="entry name" value="TPP_PYR_POX_like"/>
    <property type="match status" value="1"/>
</dbReference>
<dbReference type="GO" id="GO:0030976">
    <property type="term" value="F:thiamine pyrophosphate binding"/>
    <property type="evidence" value="ECO:0007669"/>
    <property type="project" value="InterPro"/>
</dbReference>
<evidence type="ECO:0000259" key="5">
    <source>
        <dbReference type="Pfam" id="PF02776"/>
    </source>
</evidence>
<dbReference type="AlphaFoldDB" id="A0A1V3X8A1"/>
<evidence type="ECO:0000256" key="1">
    <source>
        <dbReference type="ARBA" id="ARBA00001964"/>
    </source>
</evidence>
<dbReference type="Pfam" id="PF02776">
    <property type="entry name" value="TPP_enzyme_N"/>
    <property type="match status" value="1"/>
</dbReference>
<keyword evidence="3" id="KW-0460">Magnesium</keyword>
<keyword evidence="4" id="KW-0456">Lyase</keyword>
<dbReference type="Proteomes" id="UP000189229">
    <property type="component" value="Unassembled WGS sequence"/>
</dbReference>
<comment type="caution">
    <text evidence="6">The sequence shown here is derived from an EMBL/GenBank/DDBJ whole genome shotgun (WGS) entry which is preliminary data.</text>
</comment>
<evidence type="ECO:0000313" key="7">
    <source>
        <dbReference type="Proteomes" id="UP000189229"/>
    </source>
</evidence>
<protein>
    <submittedName>
        <fullName evidence="6">Thiamine pyrophosphate enzyme, N-terminal TPP binding domain protein</fullName>
    </submittedName>
</protein>
<dbReference type="Gene3D" id="3.40.50.970">
    <property type="match status" value="1"/>
</dbReference>
<evidence type="ECO:0000256" key="2">
    <source>
        <dbReference type="ARBA" id="ARBA00022723"/>
    </source>
</evidence>
<dbReference type="GO" id="GO:0001561">
    <property type="term" value="P:fatty acid alpha-oxidation"/>
    <property type="evidence" value="ECO:0007669"/>
    <property type="project" value="TreeGrafter"/>
</dbReference>
<name>A0A1V3X8A1_MYCKA</name>
<keyword evidence="2" id="KW-0479">Metal-binding</keyword>
<feature type="domain" description="Thiamine pyrophosphate enzyme N-terminal TPP-binding" evidence="5">
    <location>
        <begin position="23"/>
        <end position="98"/>
    </location>
</feature>
<evidence type="ECO:0000256" key="3">
    <source>
        <dbReference type="ARBA" id="ARBA00022842"/>
    </source>
</evidence>
<dbReference type="PANTHER" id="PTHR43710">
    <property type="entry name" value="2-HYDROXYACYL-COA LYASE"/>
    <property type="match status" value="1"/>
</dbReference>
<dbReference type="InterPro" id="IPR029061">
    <property type="entry name" value="THDP-binding"/>
</dbReference>
<sequence length="111" mass="11330">MTTQSASPGAAAAGPAKDRLTDGFHLMVDALKANDVDTIYGIVGIPITDLARTAQAAGIRYIGFRHEGSAGNAAAAAGFLTARPGICLTTSGPAFSTACPRWPTPRQTASR</sequence>
<dbReference type="InterPro" id="IPR045025">
    <property type="entry name" value="HACL1-like"/>
</dbReference>
<proteinExistence type="predicted"/>
<dbReference type="InterPro" id="IPR012001">
    <property type="entry name" value="Thiamin_PyroP_enz_TPP-bd_dom"/>
</dbReference>
<evidence type="ECO:0000256" key="4">
    <source>
        <dbReference type="ARBA" id="ARBA00023239"/>
    </source>
</evidence>
<dbReference type="GO" id="GO:0008949">
    <property type="term" value="F:oxalyl-CoA decarboxylase activity"/>
    <property type="evidence" value="ECO:0007669"/>
    <property type="project" value="TreeGrafter"/>
</dbReference>
<reference evidence="6 7" key="1">
    <citation type="submission" date="2017-02" db="EMBL/GenBank/DDBJ databases">
        <title>Complete genome sequences of Mycobacterium kansasii strains isolated from rhesus macaques.</title>
        <authorList>
            <person name="Panda A."/>
            <person name="Nagaraj S."/>
            <person name="Zhao X."/>
            <person name="Tettelin H."/>
            <person name="Detolla L.J."/>
        </authorList>
    </citation>
    <scope>NUCLEOTIDE SEQUENCE [LARGE SCALE GENOMIC DNA]</scope>
    <source>
        <strain evidence="6 7">11-3813</strain>
    </source>
</reference>
<dbReference type="SUPFAM" id="SSF52518">
    <property type="entry name" value="Thiamin diphosphate-binding fold (THDP-binding)"/>
    <property type="match status" value="1"/>
</dbReference>
<evidence type="ECO:0000313" key="6">
    <source>
        <dbReference type="EMBL" id="OOK75439.1"/>
    </source>
</evidence>